<name>A0ABW3HQZ3_9BACL</name>
<dbReference type="RefSeq" id="WP_377564267.1">
    <property type="nucleotide sequence ID" value="NZ_JBHTJZ010000012.1"/>
</dbReference>
<dbReference type="EMBL" id="JBHTJZ010000012">
    <property type="protein sequence ID" value="MFD0959956.1"/>
    <property type="molecule type" value="Genomic_DNA"/>
</dbReference>
<proteinExistence type="predicted"/>
<evidence type="ECO:0000313" key="3">
    <source>
        <dbReference type="Proteomes" id="UP001596989"/>
    </source>
</evidence>
<protein>
    <submittedName>
        <fullName evidence="2">Uncharacterized protein</fullName>
    </submittedName>
</protein>
<feature type="region of interest" description="Disordered" evidence="1">
    <location>
        <begin position="110"/>
        <end position="138"/>
    </location>
</feature>
<sequence length="152" mass="17002">MTLPVELASIFHNKRKSYKMVLIQSILDEYRESYTRFLPLDQVAERFLSYYQKSSVEGKKVDSPPNGVASSWDEFTLSQTKSLLKTPIDALSKILEITAETITFRHHIGTASHKQKAERTNVSIGEPDSPRGSYTGSEAKLYTDTAAATVKA</sequence>
<organism evidence="2 3">
    <name type="scientific">Paenibacillus chungangensis</name>
    <dbReference type="NCBI Taxonomy" id="696535"/>
    <lineage>
        <taxon>Bacteria</taxon>
        <taxon>Bacillati</taxon>
        <taxon>Bacillota</taxon>
        <taxon>Bacilli</taxon>
        <taxon>Bacillales</taxon>
        <taxon>Paenibacillaceae</taxon>
        <taxon>Paenibacillus</taxon>
    </lineage>
</organism>
<evidence type="ECO:0000313" key="2">
    <source>
        <dbReference type="EMBL" id="MFD0959956.1"/>
    </source>
</evidence>
<gene>
    <name evidence="2" type="ORF">ACFQ2I_11180</name>
</gene>
<dbReference type="Proteomes" id="UP001596989">
    <property type="component" value="Unassembled WGS sequence"/>
</dbReference>
<evidence type="ECO:0000256" key="1">
    <source>
        <dbReference type="SAM" id="MobiDB-lite"/>
    </source>
</evidence>
<comment type="caution">
    <text evidence="2">The sequence shown here is derived from an EMBL/GenBank/DDBJ whole genome shotgun (WGS) entry which is preliminary data.</text>
</comment>
<reference evidence="3" key="1">
    <citation type="journal article" date="2019" name="Int. J. Syst. Evol. Microbiol.">
        <title>The Global Catalogue of Microorganisms (GCM) 10K type strain sequencing project: providing services to taxonomists for standard genome sequencing and annotation.</title>
        <authorList>
            <consortium name="The Broad Institute Genomics Platform"/>
            <consortium name="The Broad Institute Genome Sequencing Center for Infectious Disease"/>
            <person name="Wu L."/>
            <person name="Ma J."/>
        </authorList>
    </citation>
    <scope>NUCLEOTIDE SEQUENCE [LARGE SCALE GENOMIC DNA]</scope>
    <source>
        <strain evidence="3">CCUG 59129</strain>
    </source>
</reference>
<accession>A0ABW3HQZ3</accession>
<keyword evidence="3" id="KW-1185">Reference proteome</keyword>